<reference evidence="2" key="1">
    <citation type="submission" date="2014-11" db="EMBL/GenBank/DDBJ databases">
        <authorList>
            <person name="Malar M.C."/>
            <person name="Sen D."/>
            <person name="Tripathy S."/>
        </authorList>
    </citation>
    <scope>NUCLEOTIDE SEQUENCE</scope>
    <source>
        <strain evidence="2">BDU141951</strain>
    </source>
</reference>
<accession>A0A0C1V7B7</accession>
<dbReference type="PROSITE" id="PS50801">
    <property type="entry name" value="STAS"/>
    <property type="match status" value="1"/>
</dbReference>
<dbReference type="PANTHER" id="PTHR30576:SF10">
    <property type="entry name" value="SLL5057 PROTEIN"/>
    <property type="match status" value="1"/>
</dbReference>
<dbReference type="InterPro" id="IPR036513">
    <property type="entry name" value="STAS_dom_sf"/>
</dbReference>
<dbReference type="Gene3D" id="3.30.750.24">
    <property type="entry name" value="STAS domain"/>
    <property type="match status" value="1"/>
</dbReference>
<dbReference type="InterPro" id="IPR003362">
    <property type="entry name" value="Bact_transf"/>
</dbReference>
<dbReference type="Pfam" id="PF01740">
    <property type="entry name" value="STAS"/>
    <property type="match status" value="1"/>
</dbReference>
<protein>
    <submittedName>
        <fullName evidence="2">STAS domain-containing protein</fullName>
    </submittedName>
</protein>
<dbReference type="PANTHER" id="PTHR30576">
    <property type="entry name" value="COLANIC BIOSYNTHESIS UDP-GLUCOSE LIPID CARRIER TRANSFERASE"/>
    <property type="match status" value="1"/>
</dbReference>
<proteinExistence type="inferred from homology"/>
<reference evidence="2" key="3">
    <citation type="submission" date="2020-02" db="EMBL/GenBank/DDBJ databases">
        <authorList>
            <person name="Sarangi A.N."/>
            <person name="Ghosh S."/>
            <person name="Mukherjee M."/>
            <person name="Tripathy S."/>
        </authorList>
    </citation>
    <scope>NUCLEOTIDE SEQUENCE</scope>
    <source>
        <strain evidence="2">BDU141951</strain>
    </source>
</reference>
<dbReference type="CDD" id="cd07043">
    <property type="entry name" value="STAS_anti-anti-sigma_factors"/>
    <property type="match status" value="1"/>
</dbReference>
<gene>
    <name evidence="2" type="ORF">QQ91_014100</name>
</gene>
<reference evidence="2" key="2">
    <citation type="journal article" date="2015" name="Genome Announc.">
        <title>Draft Genome Sequence of Filamentous Marine Cyanobacterium Lyngbya confervoides Strain BDU141951.</title>
        <authorList>
            <person name="Chandrababunaidu M.M."/>
            <person name="Sen D."/>
            <person name="Tripathy S."/>
        </authorList>
    </citation>
    <scope>NUCLEOTIDE SEQUENCE</scope>
    <source>
        <strain evidence="2">BDU141951</strain>
    </source>
</reference>
<comment type="similarity">
    <text evidence="1">Belongs to the bacterial sugar transferase family.</text>
</comment>
<organism evidence="2">
    <name type="scientific">Lyngbya confervoides BDU141951</name>
    <dbReference type="NCBI Taxonomy" id="1574623"/>
    <lineage>
        <taxon>Bacteria</taxon>
        <taxon>Bacillati</taxon>
        <taxon>Cyanobacteriota</taxon>
        <taxon>Cyanophyceae</taxon>
        <taxon>Oscillatoriophycideae</taxon>
        <taxon>Oscillatoriales</taxon>
        <taxon>Microcoleaceae</taxon>
        <taxon>Lyngbya</taxon>
    </lineage>
</organism>
<evidence type="ECO:0000313" key="2">
    <source>
        <dbReference type="EMBL" id="NEV68242.1"/>
    </source>
</evidence>
<sequence>MPPNSPSSSITTSFAHGVCTVMLPPIFAVNEAIDFQAICRNVFQAQPDDLRQIALDFGATTFLDSSGLGSLVICRRLCEQHQIDMVLKEVGPQVMMVLTMTNLDKVFTIAQQRPAEDALPLPPRQLERQIRSTHPSVTSKAKRLMDIVGGLVGLGITAVLLVPIAIAIQIDDPGPIFFSQIRCSWMGRRFRIWKFRSMVVNAESLKKKVKNEVEGPLFKNENDPRVTRVGRFLRKTSLDEFPQFWNVLRGDMSLVGTRPPTPAEIAHYEIPAWQRLNVKPGLTGEWQVNGRSNIKKFEDVIRLDMKYQENWSLMYDVKLIIRTVLVLFTKQSGAA</sequence>
<dbReference type="AlphaFoldDB" id="A0A0C1V7B7"/>
<dbReference type="Pfam" id="PF02397">
    <property type="entry name" value="Bac_transf"/>
    <property type="match status" value="1"/>
</dbReference>
<evidence type="ECO:0000256" key="1">
    <source>
        <dbReference type="ARBA" id="ARBA00006464"/>
    </source>
</evidence>
<comment type="caution">
    <text evidence="2">The sequence shown here is derived from an EMBL/GenBank/DDBJ whole genome shotgun (WGS) entry which is preliminary data.</text>
</comment>
<dbReference type="InterPro" id="IPR002645">
    <property type="entry name" value="STAS_dom"/>
</dbReference>
<dbReference type="GO" id="GO:0016780">
    <property type="term" value="F:phosphotransferase activity, for other substituted phosphate groups"/>
    <property type="evidence" value="ECO:0007669"/>
    <property type="project" value="TreeGrafter"/>
</dbReference>
<dbReference type="SUPFAM" id="SSF52091">
    <property type="entry name" value="SpoIIaa-like"/>
    <property type="match status" value="1"/>
</dbReference>
<dbReference type="EMBL" id="JTHE02000003">
    <property type="protein sequence ID" value="NEV68242.1"/>
    <property type="molecule type" value="Genomic_DNA"/>
</dbReference>
<name>A0A0C1V7B7_9CYAN</name>